<evidence type="ECO:0000313" key="9">
    <source>
        <dbReference type="Proteomes" id="UP000020681"/>
    </source>
</evidence>
<dbReference type="GO" id="GO:0016491">
    <property type="term" value="F:oxidoreductase activity"/>
    <property type="evidence" value="ECO:0007669"/>
    <property type="project" value="UniProtKB-KW"/>
</dbReference>
<dbReference type="Gene3D" id="1.10.630.10">
    <property type="entry name" value="Cytochrome P450"/>
    <property type="match status" value="1"/>
</dbReference>
<accession>A0ABN0QQR9</accession>
<dbReference type="EMBL" id="JAOL01000166">
    <property type="protein sequence ID" value="EUA87018.1"/>
    <property type="molecule type" value="Genomic_DNA"/>
</dbReference>
<evidence type="ECO:0000313" key="8">
    <source>
        <dbReference type="EMBL" id="EUA87018.1"/>
    </source>
</evidence>
<dbReference type="InterPro" id="IPR036396">
    <property type="entry name" value="Cyt_P450_sf"/>
</dbReference>
<keyword evidence="4" id="KW-0479">Metal-binding</keyword>
<dbReference type="PANTHER" id="PTHR46696">
    <property type="entry name" value="P450, PUTATIVE (EUROFUNG)-RELATED"/>
    <property type="match status" value="1"/>
</dbReference>
<keyword evidence="5 8" id="KW-0560">Oxidoreductase</keyword>
<organism evidence="8 9">
    <name type="scientific">Mycobacterium ulcerans str. Harvey</name>
    <dbReference type="NCBI Taxonomy" id="1299332"/>
    <lineage>
        <taxon>Bacteria</taxon>
        <taxon>Bacillati</taxon>
        <taxon>Actinomycetota</taxon>
        <taxon>Actinomycetes</taxon>
        <taxon>Mycobacteriales</taxon>
        <taxon>Mycobacteriaceae</taxon>
        <taxon>Mycobacterium</taxon>
        <taxon>Mycobacterium ulcerans group</taxon>
    </lineage>
</organism>
<reference evidence="8 9" key="1">
    <citation type="submission" date="2014-01" db="EMBL/GenBank/DDBJ databases">
        <authorList>
            <person name="Dobos K."/>
            <person name="Lenaerts A."/>
            <person name="Ordway D."/>
            <person name="DeGroote M.A."/>
            <person name="Parker T."/>
            <person name="Sizemore C."/>
            <person name="Tallon L.J."/>
            <person name="Sadzewicz L.K."/>
            <person name="Sengamalay N."/>
            <person name="Fraser C.M."/>
            <person name="Hine E."/>
            <person name="Shefchek K.A."/>
            <person name="Das S.P."/>
            <person name="Tettelin H."/>
        </authorList>
    </citation>
    <scope>NUCLEOTIDE SEQUENCE [LARGE SCALE GENOMIC DNA]</scope>
    <source>
        <strain evidence="8 9">Harvey</strain>
    </source>
</reference>
<dbReference type="Proteomes" id="UP000020681">
    <property type="component" value="Unassembled WGS sequence"/>
</dbReference>
<sequence length="264" mass="29435">MSCELPLQAIAGLLGIPQEDRGKLFDWSNEMTGTEDPEFAHIDAKASSVELIGYAMKMAEEKAKNPGDDIVTQLIQADIDGEKLSDDEFGFFVVMLAVAGNETTRNSITQGMMAFADNPEQWELYKRERPGTAADEIVRWATPVTSFQRTALEDYELSGVQIKKGQRVLMFYRSANFDEEVFEDPFSFNILRNPNPHVGFGGTGAHYCIGANLARMTINLIFNAVADHMPDLKPIAAPERLRSGWLNGIKHWQVDYTGKCPVSH</sequence>
<keyword evidence="7" id="KW-0503">Monooxygenase</keyword>
<dbReference type="Pfam" id="PF00067">
    <property type="entry name" value="p450"/>
    <property type="match status" value="1"/>
</dbReference>
<dbReference type="PRINTS" id="PR00359">
    <property type="entry name" value="BP450"/>
</dbReference>
<dbReference type="EC" id="1.14.13.-" evidence="8"/>
<dbReference type="InterPro" id="IPR002397">
    <property type="entry name" value="Cyt_P450_B"/>
</dbReference>
<dbReference type="InterPro" id="IPR001128">
    <property type="entry name" value="Cyt_P450"/>
</dbReference>
<evidence type="ECO:0000256" key="4">
    <source>
        <dbReference type="ARBA" id="ARBA00022723"/>
    </source>
</evidence>
<protein>
    <submittedName>
        <fullName evidence="8">Steroid C27-monooxygenase</fullName>
        <ecNumber evidence="8">1.14.13.-</ecNumber>
    </submittedName>
</protein>
<dbReference type="SUPFAM" id="SSF48264">
    <property type="entry name" value="Cytochrome P450"/>
    <property type="match status" value="1"/>
</dbReference>
<dbReference type="PANTHER" id="PTHR46696:SF4">
    <property type="entry name" value="BIOTIN BIOSYNTHESIS CYTOCHROME P450"/>
    <property type="match status" value="1"/>
</dbReference>
<evidence type="ECO:0000256" key="5">
    <source>
        <dbReference type="ARBA" id="ARBA00023002"/>
    </source>
</evidence>
<name>A0ABN0QQR9_MYCUL</name>
<keyword evidence="3" id="KW-0349">Heme</keyword>
<keyword evidence="6" id="KW-0408">Iron</keyword>
<evidence type="ECO:0000256" key="6">
    <source>
        <dbReference type="ARBA" id="ARBA00023004"/>
    </source>
</evidence>
<evidence type="ECO:0000256" key="3">
    <source>
        <dbReference type="ARBA" id="ARBA00022617"/>
    </source>
</evidence>
<keyword evidence="9" id="KW-1185">Reference proteome</keyword>
<evidence type="ECO:0000256" key="2">
    <source>
        <dbReference type="ARBA" id="ARBA00010617"/>
    </source>
</evidence>
<comment type="similarity">
    <text evidence="2">Belongs to the cytochrome P450 family.</text>
</comment>
<evidence type="ECO:0000256" key="7">
    <source>
        <dbReference type="ARBA" id="ARBA00023033"/>
    </source>
</evidence>
<evidence type="ECO:0000256" key="1">
    <source>
        <dbReference type="ARBA" id="ARBA00001971"/>
    </source>
</evidence>
<proteinExistence type="inferred from homology"/>
<gene>
    <name evidence="8" type="ORF">I551_6606</name>
</gene>
<comment type="cofactor">
    <cofactor evidence="1">
        <name>heme</name>
        <dbReference type="ChEBI" id="CHEBI:30413"/>
    </cofactor>
</comment>
<comment type="caution">
    <text evidence="8">The sequence shown here is derived from an EMBL/GenBank/DDBJ whole genome shotgun (WGS) entry which is preliminary data.</text>
</comment>